<proteinExistence type="predicted"/>
<protein>
    <submittedName>
        <fullName evidence="1">Uncharacterized protein</fullName>
    </submittedName>
</protein>
<dbReference type="AlphaFoldDB" id="A0A1K1KS64"/>
<sequence>MNNYQQLLADCQEIGDAARADHFTEASTISQGLNISSDKFAQRFKQLPKIQRSELLQDPQHLKGVFAKCDGILVMNLNQTARDALNNYLDAKVY</sequence>
<dbReference type="EMBL" id="LT630287">
    <property type="protein sequence ID" value="SFV41758.1"/>
    <property type="molecule type" value="Genomic_DNA"/>
</dbReference>
<accession>A0A1K1KS64</accession>
<dbReference type="GeneID" id="95350415"/>
<evidence type="ECO:0000313" key="1">
    <source>
        <dbReference type="EMBL" id="SFV41758.1"/>
    </source>
</evidence>
<gene>
    <name evidence="1" type="ORF">LAC1533_2332</name>
</gene>
<evidence type="ECO:0000313" key="2">
    <source>
        <dbReference type="Proteomes" id="UP000190935"/>
    </source>
</evidence>
<organism evidence="1 2">
    <name type="scientific">Ligilactobacillus acidipiscis</name>
    <dbReference type="NCBI Taxonomy" id="89059"/>
    <lineage>
        <taxon>Bacteria</taxon>
        <taxon>Bacillati</taxon>
        <taxon>Bacillota</taxon>
        <taxon>Bacilli</taxon>
        <taxon>Lactobacillales</taxon>
        <taxon>Lactobacillaceae</taxon>
        <taxon>Ligilactobacillus</taxon>
    </lineage>
</organism>
<reference evidence="2" key="1">
    <citation type="submission" date="2016-11" db="EMBL/GenBank/DDBJ databases">
        <authorList>
            <person name="Papadimitriou K."/>
        </authorList>
    </citation>
    <scope>NUCLEOTIDE SEQUENCE [LARGE SCALE GENOMIC DNA]</scope>
    <source>
        <strain evidence="2">ACA-DC 1533</strain>
    </source>
</reference>
<dbReference type="KEGG" id="laca:LAC1533_2332"/>
<dbReference type="Proteomes" id="UP000190935">
    <property type="component" value="Chromosome I"/>
</dbReference>
<name>A0A1K1KS64_9LACO</name>
<dbReference type="RefSeq" id="WP_079579616.1">
    <property type="nucleotide sequence ID" value="NZ_LT630287.1"/>
</dbReference>